<organism evidence="10 11">
    <name type="scientific">Shewanella submarina</name>
    <dbReference type="NCBI Taxonomy" id="2016376"/>
    <lineage>
        <taxon>Bacteria</taxon>
        <taxon>Pseudomonadati</taxon>
        <taxon>Pseudomonadota</taxon>
        <taxon>Gammaproteobacteria</taxon>
        <taxon>Alteromonadales</taxon>
        <taxon>Shewanellaceae</taxon>
        <taxon>Shewanella</taxon>
    </lineage>
</organism>
<dbReference type="PANTHER" id="PTHR36699:SF1">
    <property type="entry name" value="L,D-TRANSPEPTIDASE YAFK-RELATED"/>
    <property type="match status" value="1"/>
</dbReference>
<accession>A0ABV7GDU0</accession>
<evidence type="ECO:0000256" key="7">
    <source>
        <dbReference type="PROSITE-ProRule" id="PRU01373"/>
    </source>
</evidence>
<comment type="caution">
    <text evidence="10">The sequence shown here is derived from an EMBL/GenBank/DDBJ whole genome shotgun (WGS) entry which is preliminary data.</text>
</comment>
<feature type="domain" description="L,D-TPase catalytic" evidence="9">
    <location>
        <begin position="20"/>
        <end position="156"/>
    </location>
</feature>
<gene>
    <name evidence="10" type="ORF">ACFOE0_07195</name>
</gene>
<dbReference type="Pfam" id="PF03734">
    <property type="entry name" value="YkuD"/>
    <property type="match status" value="1"/>
</dbReference>
<feature type="signal peptide" evidence="8">
    <location>
        <begin position="1"/>
        <end position="17"/>
    </location>
</feature>
<dbReference type="EC" id="2.-.-.-" evidence="10"/>
<evidence type="ECO:0000313" key="10">
    <source>
        <dbReference type="EMBL" id="MFC3137977.1"/>
    </source>
</evidence>
<name>A0ABV7GDU0_9GAMM</name>
<evidence type="ECO:0000256" key="8">
    <source>
        <dbReference type="SAM" id="SignalP"/>
    </source>
</evidence>
<keyword evidence="6 7" id="KW-0961">Cell wall biogenesis/degradation</keyword>
<evidence type="ECO:0000259" key="9">
    <source>
        <dbReference type="PROSITE" id="PS52029"/>
    </source>
</evidence>
<evidence type="ECO:0000313" key="11">
    <source>
        <dbReference type="Proteomes" id="UP001595621"/>
    </source>
</evidence>
<keyword evidence="11" id="KW-1185">Reference proteome</keyword>
<evidence type="ECO:0000256" key="3">
    <source>
        <dbReference type="ARBA" id="ARBA00022679"/>
    </source>
</evidence>
<dbReference type="GO" id="GO:0016740">
    <property type="term" value="F:transferase activity"/>
    <property type="evidence" value="ECO:0007669"/>
    <property type="project" value="UniProtKB-KW"/>
</dbReference>
<dbReference type="PANTHER" id="PTHR36699">
    <property type="entry name" value="LD-TRANSPEPTIDASE"/>
    <property type="match status" value="1"/>
</dbReference>
<feature type="active site" description="Nucleophile" evidence="7">
    <location>
        <position position="132"/>
    </location>
</feature>
<dbReference type="Gene3D" id="2.40.440.10">
    <property type="entry name" value="L,D-transpeptidase catalytic domain-like"/>
    <property type="match status" value="1"/>
</dbReference>
<dbReference type="CDD" id="cd16913">
    <property type="entry name" value="YkuD_like"/>
    <property type="match status" value="1"/>
</dbReference>
<protein>
    <submittedName>
        <fullName evidence="10">Murein L,D-transpeptidase family protein</fullName>
        <ecNumber evidence="10">2.-.-.-</ecNumber>
    </submittedName>
</protein>
<comment type="similarity">
    <text evidence="2">Belongs to the YkuD family.</text>
</comment>
<dbReference type="RefSeq" id="WP_115135551.1">
    <property type="nucleotide sequence ID" value="NZ_JAKILF010000002.1"/>
</dbReference>
<sequence>MKFLMPLLLLFTNISWAGVDLVKVDKSEHKMYLYDGDELVREYHVVFGGEPKGHKQQEGDQKTPEGTYTLDYKNESSSFYRSMHITYPNAADKENARQQGVSPGGMIMVHGQKNWFGWLSPIMQNFNWTDGCIALTNAEMDEFMALVEVGTKIQIEW</sequence>
<comment type="pathway">
    <text evidence="1 7">Cell wall biogenesis; peptidoglycan biosynthesis.</text>
</comment>
<dbReference type="SUPFAM" id="SSF141523">
    <property type="entry name" value="L,D-transpeptidase catalytic domain-like"/>
    <property type="match status" value="1"/>
</dbReference>
<evidence type="ECO:0000256" key="2">
    <source>
        <dbReference type="ARBA" id="ARBA00005992"/>
    </source>
</evidence>
<dbReference type="InterPro" id="IPR005490">
    <property type="entry name" value="LD_TPept_cat_dom"/>
</dbReference>
<evidence type="ECO:0000256" key="6">
    <source>
        <dbReference type="ARBA" id="ARBA00023316"/>
    </source>
</evidence>
<proteinExistence type="inferred from homology"/>
<feature type="chain" id="PRO_5047341847" evidence="8">
    <location>
        <begin position="18"/>
        <end position="157"/>
    </location>
</feature>
<keyword evidence="8" id="KW-0732">Signal</keyword>
<keyword evidence="3 10" id="KW-0808">Transferase</keyword>
<evidence type="ECO:0000256" key="4">
    <source>
        <dbReference type="ARBA" id="ARBA00022960"/>
    </source>
</evidence>
<keyword evidence="4 7" id="KW-0133">Cell shape</keyword>
<keyword evidence="5 7" id="KW-0573">Peptidoglycan synthesis</keyword>
<reference evidence="11" key="1">
    <citation type="journal article" date="2019" name="Int. J. Syst. Evol. Microbiol.">
        <title>The Global Catalogue of Microorganisms (GCM) 10K type strain sequencing project: providing services to taxonomists for standard genome sequencing and annotation.</title>
        <authorList>
            <consortium name="The Broad Institute Genomics Platform"/>
            <consortium name="The Broad Institute Genome Sequencing Center for Infectious Disease"/>
            <person name="Wu L."/>
            <person name="Ma J."/>
        </authorList>
    </citation>
    <scope>NUCLEOTIDE SEQUENCE [LARGE SCALE GENOMIC DNA]</scope>
    <source>
        <strain evidence="11">KCTC 52277</strain>
    </source>
</reference>
<dbReference type="EMBL" id="JBHRTD010000006">
    <property type="protein sequence ID" value="MFC3137977.1"/>
    <property type="molecule type" value="Genomic_DNA"/>
</dbReference>
<evidence type="ECO:0000256" key="5">
    <source>
        <dbReference type="ARBA" id="ARBA00022984"/>
    </source>
</evidence>
<feature type="active site" description="Proton donor/acceptor" evidence="7">
    <location>
        <position position="110"/>
    </location>
</feature>
<dbReference type="PROSITE" id="PS52029">
    <property type="entry name" value="LD_TPASE"/>
    <property type="match status" value="1"/>
</dbReference>
<dbReference type="Proteomes" id="UP001595621">
    <property type="component" value="Unassembled WGS sequence"/>
</dbReference>
<dbReference type="InterPro" id="IPR038063">
    <property type="entry name" value="Transpep_catalytic_dom"/>
</dbReference>
<evidence type="ECO:0000256" key="1">
    <source>
        <dbReference type="ARBA" id="ARBA00004752"/>
    </source>
</evidence>